<keyword evidence="3" id="KW-1003">Cell membrane</keyword>
<evidence type="ECO:0000256" key="8">
    <source>
        <dbReference type="ARBA" id="ARBA00023136"/>
    </source>
</evidence>
<protein>
    <submittedName>
        <fullName evidence="12">Na+/H+ antiporter</fullName>
    </submittedName>
</protein>
<evidence type="ECO:0000313" key="13">
    <source>
        <dbReference type="Proteomes" id="UP001317629"/>
    </source>
</evidence>
<feature type="transmembrane region" description="Helical" evidence="10">
    <location>
        <begin position="181"/>
        <end position="202"/>
    </location>
</feature>
<comment type="function">
    <text evidence="10">Na(+)/H(+) antiporter that extrudes sodium in exchange for external protons.</text>
</comment>
<keyword evidence="7 10" id="KW-0406">Ion transport</keyword>
<keyword evidence="10" id="KW-0997">Cell inner membrane</keyword>
<name>A0ABM8EBS1_9HYPH</name>
<evidence type="ECO:0000256" key="3">
    <source>
        <dbReference type="ARBA" id="ARBA00022475"/>
    </source>
</evidence>
<evidence type="ECO:0000256" key="10">
    <source>
        <dbReference type="RuleBase" id="RU366002"/>
    </source>
</evidence>
<proteinExistence type="inferred from homology"/>
<evidence type="ECO:0000256" key="6">
    <source>
        <dbReference type="ARBA" id="ARBA00023053"/>
    </source>
</evidence>
<organism evidence="12 13">
    <name type="scientific">Methylocystis iwaonis</name>
    <dbReference type="NCBI Taxonomy" id="2885079"/>
    <lineage>
        <taxon>Bacteria</taxon>
        <taxon>Pseudomonadati</taxon>
        <taxon>Pseudomonadota</taxon>
        <taxon>Alphaproteobacteria</taxon>
        <taxon>Hyphomicrobiales</taxon>
        <taxon>Methylocystaceae</taxon>
        <taxon>Methylocystis</taxon>
    </lineage>
</organism>
<keyword evidence="10" id="KW-0050">Antiport</keyword>
<dbReference type="PANTHER" id="PTHR10110:SF86">
    <property type="entry name" value="SODIUM_HYDROGEN EXCHANGER 7"/>
    <property type="match status" value="1"/>
</dbReference>
<feature type="transmembrane region" description="Helical" evidence="10">
    <location>
        <begin position="214"/>
        <end position="230"/>
    </location>
</feature>
<keyword evidence="5 10" id="KW-1133">Transmembrane helix</keyword>
<comment type="similarity">
    <text evidence="10">Belongs to the monovalent cation:proton antiporter 1 (CPA1) transporter (TC 2.A.36) family.</text>
</comment>
<gene>
    <name evidence="12" type="ORF">SS37A_28980</name>
</gene>
<dbReference type="EMBL" id="AP027142">
    <property type="protein sequence ID" value="BDV35369.1"/>
    <property type="molecule type" value="Genomic_DNA"/>
</dbReference>
<feature type="transmembrane region" description="Helical" evidence="10">
    <location>
        <begin position="57"/>
        <end position="74"/>
    </location>
</feature>
<dbReference type="NCBIfam" id="TIGR00831">
    <property type="entry name" value="a_cpa1"/>
    <property type="match status" value="1"/>
</dbReference>
<accession>A0ABM8EBS1</accession>
<dbReference type="Pfam" id="PF00999">
    <property type="entry name" value="Na_H_Exchanger"/>
    <property type="match status" value="1"/>
</dbReference>
<evidence type="ECO:0000313" key="12">
    <source>
        <dbReference type="EMBL" id="BDV35369.1"/>
    </source>
</evidence>
<feature type="domain" description="Cation/H+ exchanger transmembrane" evidence="11">
    <location>
        <begin position="14"/>
        <end position="403"/>
    </location>
</feature>
<evidence type="ECO:0000256" key="9">
    <source>
        <dbReference type="ARBA" id="ARBA00023201"/>
    </source>
</evidence>
<feature type="transmembrane region" description="Helical" evidence="10">
    <location>
        <begin position="345"/>
        <end position="365"/>
    </location>
</feature>
<sequence length="531" mass="56112">MTHAPFTILLALLIAALLLSLVAKHLRMPPAAAYVIGGMALALTPAKPPFTIDPEFILTLFLPPLLQASAYFTVWRDFKANLRPILMLAIGAVIFTTLVVGLVVHALLPELPLAAGFCLGAIVSPPDAVAAKAVLQRVPVPPRLVTILEGESLVNDASGLMLYRLAAAAALTGVFDWSDAAIMFGRLSAGGVAVGLVAGLFANGAMSRLRDTQLLILASFLISWATYVGAEALHVSGVLAVVTAGLLMGWAQHAILDAQSRIEMQTVWRAAVFVMEAMVFILIGLALRKVVEGLGGVNAAAASAVVNALIVTAAVIGARFVWVFPATYLPRLAPAVRNYDPCPSVSVPIVVGWAGMRGVVSLAAALALPADFPGRDFIVLATFVVIAVTVLLQGATLGPLVDWLKPTARPPGAVAHLDDHAAREKVYQAAILVVAAEVDGDGKERHPMLLEEYRRRVTILQRAQREGDALIETKRAHFAMALAAVGGARAELLRLHRAGDIHDATLHAIEAELDLEESRLQRLSGEAAPAH</sequence>
<keyword evidence="13" id="KW-1185">Reference proteome</keyword>
<keyword evidence="4 10" id="KW-0812">Transmembrane</keyword>
<evidence type="ECO:0000256" key="7">
    <source>
        <dbReference type="ARBA" id="ARBA00023065"/>
    </source>
</evidence>
<dbReference type="Proteomes" id="UP001317629">
    <property type="component" value="Chromosome"/>
</dbReference>
<dbReference type="RefSeq" id="WP_281928795.1">
    <property type="nucleotide sequence ID" value="NZ_AP027142.1"/>
</dbReference>
<dbReference type="PANTHER" id="PTHR10110">
    <property type="entry name" value="SODIUM/HYDROGEN EXCHANGER"/>
    <property type="match status" value="1"/>
</dbReference>
<evidence type="ECO:0000256" key="2">
    <source>
        <dbReference type="ARBA" id="ARBA00022448"/>
    </source>
</evidence>
<evidence type="ECO:0000256" key="5">
    <source>
        <dbReference type="ARBA" id="ARBA00022989"/>
    </source>
</evidence>
<evidence type="ECO:0000256" key="1">
    <source>
        <dbReference type="ARBA" id="ARBA00004651"/>
    </source>
</evidence>
<dbReference type="Gene3D" id="6.10.140.1330">
    <property type="match status" value="1"/>
</dbReference>
<evidence type="ECO:0000259" key="11">
    <source>
        <dbReference type="Pfam" id="PF00999"/>
    </source>
</evidence>
<keyword evidence="6 10" id="KW-0915">Sodium</keyword>
<feature type="transmembrane region" description="Helical" evidence="10">
    <location>
        <begin position="377"/>
        <end position="401"/>
    </location>
</feature>
<comment type="subcellular location">
    <subcellularLocation>
        <location evidence="10">Cell inner membrane</location>
        <topology evidence="10">Multi-pass membrane protein</topology>
    </subcellularLocation>
    <subcellularLocation>
        <location evidence="1">Cell membrane</location>
        <topology evidence="1">Multi-pass membrane protein</topology>
    </subcellularLocation>
</comment>
<dbReference type="InterPro" id="IPR006153">
    <property type="entry name" value="Cation/H_exchanger_TM"/>
</dbReference>
<feature type="transmembrane region" description="Helical" evidence="10">
    <location>
        <begin position="86"/>
        <end position="108"/>
    </location>
</feature>
<keyword evidence="9 10" id="KW-0739">Sodium transport</keyword>
<feature type="transmembrane region" description="Helical" evidence="10">
    <location>
        <begin position="267"/>
        <end position="287"/>
    </location>
</feature>
<reference evidence="12 13" key="1">
    <citation type="journal article" date="2023" name="Int. J. Syst. Evol. Microbiol.">
        <title>Methylocystis iwaonis sp. nov., a type II methane-oxidizing bacterium from surface soil of a rice paddy field in Japan, and emended description of the genus Methylocystis (ex Whittenbury et al. 1970) Bowman et al. 1993.</title>
        <authorList>
            <person name="Kaise H."/>
            <person name="Sawadogo J.B."/>
            <person name="Alam M.S."/>
            <person name="Ueno C."/>
            <person name="Dianou D."/>
            <person name="Shinjo R."/>
            <person name="Asakawa S."/>
        </authorList>
    </citation>
    <scope>NUCLEOTIDE SEQUENCE [LARGE SCALE GENOMIC DNA]</scope>
    <source>
        <strain evidence="12 13">SS37A-Re</strain>
    </source>
</reference>
<feature type="transmembrane region" description="Helical" evidence="10">
    <location>
        <begin position="236"/>
        <end position="255"/>
    </location>
</feature>
<dbReference type="InterPro" id="IPR004705">
    <property type="entry name" value="Cation/H_exchanger_CPA1_bac"/>
</dbReference>
<keyword evidence="8 10" id="KW-0472">Membrane</keyword>
<evidence type="ECO:0000256" key="4">
    <source>
        <dbReference type="ARBA" id="ARBA00022692"/>
    </source>
</evidence>
<keyword evidence="2 10" id="KW-0813">Transport</keyword>
<dbReference type="InterPro" id="IPR018422">
    <property type="entry name" value="Cation/H_exchanger_CPA1"/>
</dbReference>
<feature type="transmembrane region" description="Helical" evidence="10">
    <location>
        <begin position="299"/>
        <end position="324"/>
    </location>
</feature>
<comment type="caution">
    <text evidence="10">Lacks conserved residue(s) required for the propagation of feature annotation.</text>
</comment>